<evidence type="ECO:0000313" key="2">
    <source>
        <dbReference type="Proteomes" id="UP001241377"/>
    </source>
</evidence>
<dbReference type="Proteomes" id="UP001241377">
    <property type="component" value="Unassembled WGS sequence"/>
</dbReference>
<sequence>MRTLVTINVAVLPSGDPGWLIRPRVLGALNAKGAERRDAAAEEDEVVGAVVLDAGDFETIATLEDYNDKRQVSVILNCEKTDKVRTVGTVFPKTVFLPALGEPSEPVPAPTPATLEPVPAPTPVTPEPVPDFVPPVVSPAVGATVSEPPSSLPAEPFVLDDEVFELEALLPPLRLPLDDEVGKVPADVASVVASSCCHTDELKDPDMLFNLFH</sequence>
<name>A0ACC2W6G8_9TREE</name>
<proteinExistence type="predicted"/>
<organism evidence="1 2">
    <name type="scientific">Naganishia cerealis</name>
    <dbReference type="NCBI Taxonomy" id="610337"/>
    <lineage>
        <taxon>Eukaryota</taxon>
        <taxon>Fungi</taxon>
        <taxon>Dikarya</taxon>
        <taxon>Basidiomycota</taxon>
        <taxon>Agaricomycotina</taxon>
        <taxon>Tremellomycetes</taxon>
        <taxon>Filobasidiales</taxon>
        <taxon>Filobasidiaceae</taxon>
        <taxon>Naganishia</taxon>
    </lineage>
</organism>
<protein>
    <submittedName>
        <fullName evidence="1">Uncharacterized protein</fullName>
    </submittedName>
</protein>
<reference evidence="1" key="1">
    <citation type="submission" date="2023-04" db="EMBL/GenBank/DDBJ databases">
        <title>Draft Genome sequencing of Naganishia species isolated from polar environments using Oxford Nanopore Technology.</title>
        <authorList>
            <person name="Leo P."/>
            <person name="Venkateswaran K."/>
        </authorList>
    </citation>
    <scope>NUCLEOTIDE SEQUENCE</scope>
    <source>
        <strain evidence="1">MNA-CCFEE 5261</strain>
    </source>
</reference>
<keyword evidence="2" id="KW-1185">Reference proteome</keyword>
<comment type="caution">
    <text evidence="1">The sequence shown here is derived from an EMBL/GenBank/DDBJ whole genome shotgun (WGS) entry which is preliminary data.</text>
</comment>
<evidence type="ECO:0000313" key="1">
    <source>
        <dbReference type="EMBL" id="KAJ9107068.1"/>
    </source>
</evidence>
<gene>
    <name evidence="1" type="ORF">QFC19_002938</name>
</gene>
<dbReference type="EMBL" id="JASBWR010000026">
    <property type="protein sequence ID" value="KAJ9107068.1"/>
    <property type="molecule type" value="Genomic_DNA"/>
</dbReference>
<accession>A0ACC2W6G8</accession>